<dbReference type="Proteomes" id="UP000011713">
    <property type="component" value="Unassembled WGS sequence"/>
</dbReference>
<reference evidence="1" key="2">
    <citation type="submission" date="2015-06" db="UniProtKB">
        <authorList>
            <consortium name="EnsemblProtists"/>
        </authorList>
    </citation>
    <scope>IDENTIFICATION</scope>
    <source>
        <strain evidence="1">Emoy2</strain>
    </source>
</reference>
<protein>
    <submittedName>
        <fullName evidence="1">Uncharacterized protein</fullName>
    </submittedName>
</protein>
<dbReference type="EnsemblProtists" id="HpaT805183">
    <property type="protein sequence ID" value="HpaP805183"/>
    <property type="gene ID" value="HpaG805183"/>
</dbReference>
<organism evidence="1 2">
    <name type="scientific">Hyaloperonospora arabidopsidis (strain Emoy2)</name>
    <name type="common">Downy mildew agent</name>
    <name type="synonym">Peronospora arabidopsidis</name>
    <dbReference type="NCBI Taxonomy" id="559515"/>
    <lineage>
        <taxon>Eukaryota</taxon>
        <taxon>Sar</taxon>
        <taxon>Stramenopiles</taxon>
        <taxon>Oomycota</taxon>
        <taxon>Peronosporomycetes</taxon>
        <taxon>Peronosporales</taxon>
        <taxon>Peronosporaceae</taxon>
        <taxon>Hyaloperonospora</taxon>
    </lineage>
</organism>
<dbReference type="HOGENOM" id="CLU_2594918_0_0_1"/>
<proteinExistence type="predicted"/>
<accession>M4BFW3</accession>
<dbReference type="EMBL" id="JH598219">
    <property type="status" value="NOT_ANNOTATED_CDS"/>
    <property type="molecule type" value="Genomic_DNA"/>
</dbReference>
<dbReference type="AlphaFoldDB" id="M4BFW3"/>
<evidence type="ECO:0000313" key="2">
    <source>
        <dbReference type="Proteomes" id="UP000011713"/>
    </source>
</evidence>
<reference evidence="2" key="1">
    <citation type="journal article" date="2010" name="Science">
        <title>Signatures of adaptation to obligate biotrophy in the Hyaloperonospora arabidopsidis genome.</title>
        <authorList>
            <person name="Baxter L."/>
            <person name="Tripathy S."/>
            <person name="Ishaque N."/>
            <person name="Boot N."/>
            <person name="Cabral A."/>
            <person name="Kemen E."/>
            <person name="Thines M."/>
            <person name="Ah-Fong A."/>
            <person name="Anderson R."/>
            <person name="Badejoko W."/>
            <person name="Bittner-Eddy P."/>
            <person name="Boore J.L."/>
            <person name="Chibucos M.C."/>
            <person name="Coates M."/>
            <person name="Dehal P."/>
            <person name="Delehaunty K."/>
            <person name="Dong S."/>
            <person name="Downton P."/>
            <person name="Dumas B."/>
            <person name="Fabro G."/>
            <person name="Fronick C."/>
            <person name="Fuerstenberg S.I."/>
            <person name="Fulton L."/>
            <person name="Gaulin E."/>
            <person name="Govers F."/>
            <person name="Hughes L."/>
            <person name="Humphray S."/>
            <person name="Jiang R.H."/>
            <person name="Judelson H."/>
            <person name="Kamoun S."/>
            <person name="Kyung K."/>
            <person name="Meijer H."/>
            <person name="Minx P."/>
            <person name="Morris P."/>
            <person name="Nelson J."/>
            <person name="Phuntumart V."/>
            <person name="Qutob D."/>
            <person name="Rehmany A."/>
            <person name="Rougon-Cardoso A."/>
            <person name="Ryden P."/>
            <person name="Torto-Alalibo T."/>
            <person name="Studholme D."/>
            <person name="Wang Y."/>
            <person name="Win J."/>
            <person name="Wood J."/>
            <person name="Clifton S.W."/>
            <person name="Rogers J."/>
            <person name="Van den Ackerveken G."/>
            <person name="Jones J.D."/>
            <person name="McDowell J.M."/>
            <person name="Beynon J."/>
            <person name="Tyler B.M."/>
        </authorList>
    </citation>
    <scope>NUCLEOTIDE SEQUENCE [LARGE SCALE GENOMIC DNA]</scope>
    <source>
        <strain evidence="2">Emoy2</strain>
    </source>
</reference>
<dbReference type="InParanoid" id="M4BFW3"/>
<keyword evidence="2" id="KW-1185">Reference proteome</keyword>
<dbReference type="VEuPathDB" id="FungiDB:HpaG805183"/>
<name>M4BFW3_HYAAE</name>
<sequence length="80" mass="8964">MKRKITLPTKHLVTYALCRRCNGAPALCTVTVQAVYTEHKVSWCLETSRTCVVQRNVSTREGGKSRTVFSTVNLLLINPI</sequence>
<evidence type="ECO:0000313" key="1">
    <source>
        <dbReference type="EnsemblProtists" id="HpaP805183"/>
    </source>
</evidence>